<accession>A0ABV4NKP8</accession>
<keyword evidence="1" id="KW-0472">Membrane</keyword>
<name>A0ABV4NKP8_9GAMM</name>
<dbReference type="RefSeq" id="WP_252084500.1">
    <property type="nucleotide sequence ID" value="NZ_JBGMEL010000005.1"/>
</dbReference>
<evidence type="ECO:0000256" key="1">
    <source>
        <dbReference type="SAM" id="Phobius"/>
    </source>
</evidence>
<feature type="transmembrane region" description="Helical" evidence="1">
    <location>
        <begin position="91"/>
        <end position="109"/>
    </location>
</feature>
<evidence type="ECO:0000313" key="2">
    <source>
        <dbReference type="EMBL" id="MFA0790137.1"/>
    </source>
</evidence>
<gene>
    <name evidence="2" type="ORF">ACCI51_06230</name>
</gene>
<evidence type="ECO:0008006" key="4">
    <source>
        <dbReference type="Google" id="ProtNLM"/>
    </source>
</evidence>
<reference evidence="2 3" key="1">
    <citation type="submission" date="2024-08" db="EMBL/GenBank/DDBJ databases">
        <authorList>
            <person name="Ishaq N."/>
        </authorList>
    </citation>
    <scope>NUCLEOTIDE SEQUENCE [LARGE SCALE GENOMIC DNA]</scope>
    <source>
        <strain evidence="2 3">JCM 30400</strain>
    </source>
</reference>
<evidence type="ECO:0000313" key="3">
    <source>
        <dbReference type="Proteomes" id="UP001569414"/>
    </source>
</evidence>
<protein>
    <recommendedName>
        <fullName evidence="4">TMhelix containing protein</fullName>
    </recommendedName>
</protein>
<comment type="caution">
    <text evidence="2">The sequence shown here is derived from an EMBL/GenBank/DDBJ whole genome shotgun (WGS) entry which is preliminary data.</text>
</comment>
<keyword evidence="1" id="KW-0812">Transmembrane</keyword>
<organism evidence="2 3">
    <name type="scientific">Microbulbifer echini</name>
    <dbReference type="NCBI Taxonomy" id="1529067"/>
    <lineage>
        <taxon>Bacteria</taxon>
        <taxon>Pseudomonadati</taxon>
        <taxon>Pseudomonadota</taxon>
        <taxon>Gammaproteobacteria</taxon>
        <taxon>Cellvibrionales</taxon>
        <taxon>Microbulbiferaceae</taxon>
        <taxon>Microbulbifer</taxon>
    </lineage>
</organism>
<dbReference type="EMBL" id="JBGMEL010000005">
    <property type="protein sequence ID" value="MFA0790137.1"/>
    <property type="molecule type" value="Genomic_DNA"/>
</dbReference>
<dbReference type="Proteomes" id="UP001569414">
    <property type="component" value="Unassembled WGS sequence"/>
</dbReference>
<keyword evidence="3" id="KW-1185">Reference proteome</keyword>
<keyword evidence="1" id="KW-1133">Transmembrane helix</keyword>
<proteinExistence type="predicted"/>
<sequence>MGIWSGVKGLFAGPESAGKVLDATVNTVDAVWFTNEEKSRWYLKYLEATQPQNRARRLIAFLVTLVWALLVLFIAAAMAFKAPFVADLKGLLVDVVVQPYSIIIGFYFVKSWVSEVKR</sequence>
<feature type="transmembrane region" description="Helical" evidence="1">
    <location>
        <begin position="58"/>
        <end position="79"/>
    </location>
</feature>